<dbReference type="PANTHER" id="PTHR42941">
    <property type="entry name" value="SLL1037 PROTEIN"/>
    <property type="match status" value="1"/>
</dbReference>
<proteinExistence type="predicted"/>
<feature type="chain" id="PRO_5013148755" description="TRAP transporter solute receptor, TAXI family" evidence="1">
    <location>
        <begin position="24"/>
        <end position="319"/>
    </location>
</feature>
<dbReference type="SUPFAM" id="SSF53850">
    <property type="entry name" value="Periplasmic binding protein-like II"/>
    <property type="match status" value="1"/>
</dbReference>
<keyword evidence="1" id="KW-0732">Signal</keyword>
<dbReference type="Proteomes" id="UP000219331">
    <property type="component" value="Unassembled WGS sequence"/>
</dbReference>
<dbReference type="AlphaFoldDB" id="A0A285SL63"/>
<feature type="signal peptide" evidence="1">
    <location>
        <begin position="1"/>
        <end position="23"/>
    </location>
</feature>
<accession>A0A285SL63</accession>
<dbReference type="PANTHER" id="PTHR42941:SF1">
    <property type="entry name" value="SLL1037 PROTEIN"/>
    <property type="match status" value="1"/>
</dbReference>
<evidence type="ECO:0000256" key="1">
    <source>
        <dbReference type="SAM" id="SignalP"/>
    </source>
</evidence>
<dbReference type="NCBIfam" id="TIGR02122">
    <property type="entry name" value="TRAP_TAXI"/>
    <property type="match status" value="1"/>
</dbReference>
<sequence>MKLMKIGLALTTSVLAFTVAANAQERWSIATSSTGSGPYINGSAIAENVNSKQKELSVSAQTSGGFNDNLGLVASGEVQSGLTLLSELGDAWRGTGKFETLPNAKEIFAPLRRMFPVTTATFQCVVLAESGIKSFDDLKGKKLNVNVPATATHAINQNLVAAFNMAFTDFRIFEIATSGSYDALSNGIVDATCNGQPMPSSSVLQVSASKPVDVLPIPDDVFERLNEAYRGTMLRVSIPAGTYPGQENEVATFAYPEVLFVREDASEEAVYAFTKAYWEGAQPASPAFAQVSVDHAALNVDPPLHPGTERYLREQGLMD</sequence>
<dbReference type="RefSeq" id="WP_097174907.1">
    <property type="nucleotide sequence ID" value="NZ_JAJGNR010000004.1"/>
</dbReference>
<keyword evidence="3" id="KW-1185">Reference proteome</keyword>
<dbReference type="EMBL" id="OBML01000005">
    <property type="protein sequence ID" value="SOC06893.1"/>
    <property type="molecule type" value="Genomic_DNA"/>
</dbReference>
<evidence type="ECO:0000313" key="2">
    <source>
        <dbReference type="EMBL" id="SOC06893.1"/>
    </source>
</evidence>
<dbReference type="InterPro" id="IPR011852">
    <property type="entry name" value="TRAP_TAXI"/>
</dbReference>
<reference evidence="2 3" key="1">
    <citation type="submission" date="2017-08" db="EMBL/GenBank/DDBJ databases">
        <authorList>
            <person name="de Groot N.N."/>
        </authorList>
    </citation>
    <scope>NUCLEOTIDE SEQUENCE [LARGE SCALE GENOMIC DNA]</scope>
    <source>
        <strain evidence="2 3">USBA 352</strain>
    </source>
</reference>
<dbReference type="Pfam" id="PF16868">
    <property type="entry name" value="NMT1_3"/>
    <property type="match status" value="1"/>
</dbReference>
<evidence type="ECO:0008006" key="4">
    <source>
        <dbReference type="Google" id="ProtNLM"/>
    </source>
</evidence>
<dbReference type="OrthoDB" id="9776669at2"/>
<organism evidence="2 3">
    <name type="scientific">Stappia indica</name>
    <dbReference type="NCBI Taxonomy" id="538381"/>
    <lineage>
        <taxon>Bacteria</taxon>
        <taxon>Pseudomonadati</taxon>
        <taxon>Pseudomonadota</taxon>
        <taxon>Alphaproteobacteria</taxon>
        <taxon>Hyphomicrobiales</taxon>
        <taxon>Stappiaceae</taxon>
        <taxon>Stappia</taxon>
    </lineage>
</organism>
<dbReference type="Gene3D" id="3.40.190.10">
    <property type="entry name" value="Periplasmic binding protein-like II"/>
    <property type="match status" value="2"/>
</dbReference>
<gene>
    <name evidence="2" type="ORF">SAMN05421512_105248</name>
</gene>
<name>A0A285SL63_9HYPH</name>
<evidence type="ECO:0000313" key="3">
    <source>
        <dbReference type="Proteomes" id="UP000219331"/>
    </source>
</evidence>
<protein>
    <recommendedName>
        <fullName evidence="4">TRAP transporter solute receptor, TAXI family</fullName>
    </recommendedName>
</protein>